<evidence type="ECO:0000256" key="11">
    <source>
        <dbReference type="ARBA" id="ARBA00057735"/>
    </source>
</evidence>
<keyword evidence="15" id="KW-1185">Reference proteome</keyword>
<dbReference type="InterPro" id="IPR027417">
    <property type="entry name" value="P-loop_NTPase"/>
</dbReference>
<dbReference type="SUPFAM" id="SSF52540">
    <property type="entry name" value="P-loop containing nucleoside triphosphate hydrolases"/>
    <property type="match status" value="1"/>
</dbReference>
<keyword evidence="4 12" id="KW-0808">Transferase</keyword>
<keyword evidence="7 12" id="KW-0418">Kinase</keyword>
<evidence type="ECO:0000259" key="13">
    <source>
        <dbReference type="Pfam" id="PF02223"/>
    </source>
</evidence>
<dbReference type="EC" id="2.7.4.9" evidence="2 12"/>
<evidence type="ECO:0000256" key="3">
    <source>
        <dbReference type="ARBA" id="ARBA00017144"/>
    </source>
</evidence>
<comment type="caution">
    <text evidence="14">The sequence shown here is derived from an EMBL/GenBank/DDBJ whole genome shotgun (WGS) entry which is preliminary data.</text>
</comment>
<feature type="binding site" evidence="12">
    <location>
        <begin position="12"/>
        <end position="19"/>
    </location>
    <ligand>
        <name>ATP</name>
        <dbReference type="ChEBI" id="CHEBI:30616"/>
    </ligand>
</feature>
<evidence type="ECO:0000256" key="8">
    <source>
        <dbReference type="ARBA" id="ARBA00022840"/>
    </source>
</evidence>
<dbReference type="PANTHER" id="PTHR10344">
    <property type="entry name" value="THYMIDYLATE KINASE"/>
    <property type="match status" value="1"/>
</dbReference>
<comment type="similarity">
    <text evidence="1 12">Belongs to the thymidylate kinase family.</text>
</comment>
<dbReference type="RefSeq" id="WP_343056205.1">
    <property type="nucleotide sequence ID" value="NZ_JACIGI010000003.1"/>
</dbReference>
<evidence type="ECO:0000313" key="15">
    <source>
        <dbReference type="Proteomes" id="UP000555728"/>
    </source>
</evidence>
<dbReference type="GO" id="GO:0005524">
    <property type="term" value="F:ATP binding"/>
    <property type="evidence" value="ECO:0007669"/>
    <property type="project" value="UniProtKB-UniRule"/>
</dbReference>
<dbReference type="PANTHER" id="PTHR10344:SF4">
    <property type="entry name" value="UMP-CMP KINASE 2, MITOCHONDRIAL"/>
    <property type="match status" value="1"/>
</dbReference>
<dbReference type="FunFam" id="3.40.50.300:FF:000225">
    <property type="entry name" value="Thymidylate kinase"/>
    <property type="match status" value="1"/>
</dbReference>
<organism evidence="14 15">
    <name type="scientific">Roseospira goensis</name>
    <dbReference type="NCBI Taxonomy" id="391922"/>
    <lineage>
        <taxon>Bacteria</taxon>
        <taxon>Pseudomonadati</taxon>
        <taxon>Pseudomonadota</taxon>
        <taxon>Alphaproteobacteria</taxon>
        <taxon>Rhodospirillales</taxon>
        <taxon>Rhodospirillaceae</taxon>
        <taxon>Roseospira</taxon>
    </lineage>
</organism>
<dbReference type="GO" id="GO:0004798">
    <property type="term" value="F:dTMP kinase activity"/>
    <property type="evidence" value="ECO:0007669"/>
    <property type="project" value="UniProtKB-UniRule"/>
</dbReference>
<dbReference type="InterPro" id="IPR039430">
    <property type="entry name" value="Thymidylate_kin-like_dom"/>
</dbReference>
<reference evidence="14 15" key="1">
    <citation type="submission" date="2020-08" db="EMBL/GenBank/DDBJ databases">
        <title>Genome sequencing of Purple Non-Sulfur Bacteria from various extreme environments.</title>
        <authorList>
            <person name="Mayer M."/>
        </authorList>
    </citation>
    <scope>NUCLEOTIDE SEQUENCE [LARGE SCALE GENOMIC DNA]</scope>
    <source>
        <strain evidence="14 15">JA135</strain>
    </source>
</reference>
<proteinExistence type="inferred from homology"/>
<accession>A0A7W6RX08</accession>
<dbReference type="HAMAP" id="MF_00165">
    <property type="entry name" value="Thymidylate_kinase"/>
    <property type="match status" value="1"/>
</dbReference>
<gene>
    <name evidence="12" type="primary">tmk</name>
    <name evidence="14" type="ORF">GGD88_000448</name>
</gene>
<keyword evidence="8 12" id="KW-0067">ATP-binding</keyword>
<dbReference type="InterPro" id="IPR018094">
    <property type="entry name" value="Thymidylate_kinase"/>
</dbReference>
<evidence type="ECO:0000256" key="10">
    <source>
        <dbReference type="ARBA" id="ARBA00048743"/>
    </source>
</evidence>
<dbReference type="GO" id="GO:0006227">
    <property type="term" value="P:dUDP biosynthetic process"/>
    <property type="evidence" value="ECO:0007669"/>
    <property type="project" value="TreeGrafter"/>
</dbReference>
<comment type="catalytic activity">
    <reaction evidence="10 12">
        <text>dTMP + ATP = dTDP + ADP</text>
        <dbReference type="Rhea" id="RHEA:13517"/>
        <dbReference type="ChEBI" id="CHEBI:30616"/>
        <dbReference type="ChEBI" id="CHEBI:58369"/>
        <dbReference type="ChEBI" id="CHEBI:63528"/>
        <dbReference type="ChEBI" id="CHEBI:456216"/>
        <dbReference type="EC" id="2.7.4.9"/>
    </reaction>
</comment>
<dbReference type="Gene3D" id="3.40.50.300">
    <property type="entry name" value="P-loop containing nucleotide triphosphate hydrolases"/>
    <property type="match status" value="1"/>
</dbReference>
<dbReference type="GO" id="GO:0005829">
    <property type="term" value="C:cytosol"/>
    <property type="evidence" value="ECO:0007669"/>
    <property type="project" value="TreeGrafter"/>
</dbReference>
<evidence type="ECO:0000313" key="14">
    <source>
        <dbReference type="EMBL" id="MBB4284737.1"/>
    </source>
</evidence>
<evidence type="ECO:0000256" key="9">
    <source>
        <dbReference type="ARBA" id="ARBA00029962"/>
    </source>
</evidence>
<dbReference type="GO" id="GO:0006235">
    <property type="term" value="P:dTTP biosynthetic process"/>
    <property type="evidence" value="ECO:0007669"/>
    <property type="project" value="UniProtKB-UniRule"/>
</dbReference>
<keyword evidence="6 12" id="KW-0547">Nucleotide-binding</keyword>
<evidence type="ECO:0000256" key="7">
    <source>
        <dbReference type="ARBA" id="ARBA00022777"/>
    </source>
</evidence>
<dbReference type="AlphaFoldDB" id="A0A7W6RX08"/>
<feature type="domain" description="Thymidylate kinase-like" evidence="13">
    <location>
        <begin position="10"/>
        <end position="199"/>
    </location>
</feature>
<evidence type="ECO:0000256" key="5">
    <source>
        <dbReference type="ARBA" id="ARBA00022727"/>
    </source>
</evidence>
<dbReference type="Proteomes" id="UP000555728">
    <property type="component" value="Unassembled WGS sequence"/>
</dbReference>
<protein>
    <recommendedName>
        <fullName evidence="3 12">Thymidylate kinase</fullName>
        <ecNumber evidence="2 12">2.7.4.9</ecNumber>
    </recommendedName>
    <alternativeName>
        <fullName evidence="9 12">dTMP kinase</fullName>
    </alternativeName>
</protein>
<dbReference type="PROSITE" id="PS01331">
    <property type="entry name" value="THYMIDYLATE_KINASE"/>
    <property type="match status" value="1"/>
</dbReference>
<sequence length="226" mass="24257">MSGRGRFITLEGGEGTGKSTQARRLAQALRRRGLSVVETREPGGSPGAELLRAVLLEAPAECWDAMSEALILSAARRDHLATTIRPALARGDWVVCDRFADSTLAYQGFGHGVDPATLEQLYDLAVGPFGPDLTLVLDLDPQVGLERAKARGAETRFEHLDIGYHHRVHMGFIDIVAREPERCAMISAAGDEETVEGRILAAVEARMAEWSADADAVEGADGPVAD</sequence>
<dbReference type="InterPro" id="IPR018095">
    <property type="entry name" value="Thymidylate_kin_CS"/>
</dbReference>
<dbReference type="EMBL" id="JACIGI010000003">
    <property type="protein sequence ID" value="MBB4284737.1"/>
    <property type="molecule type" value="Genomic_DNA"/>
</dbReference>
<evidence type="ECO:0000256" key="6">
    <source>
        <dbReference type="ARBA" id="ARBA00022741"/>
    </source>
</evidence>
<evidence type="ECO:0000256" key="12">
    <source>
        <dbReference type="HAMAP-Rule" id="MF_00165"/>
    </source>
</evidence>
<dbReference type="Pfam" id="PF02223">
    <property type="entry name" value="Thymidylate_kin"/>
    <property type="match status" value="1"/>
</dbReference>
<name>A0A7W6RX08_9PROT</name>
<evidence type="ECO:0000256" key="1">
    <source>
        <dbReference type="ARBA" id="ARBA00009776"/>
    </source>
</evidence>
<dbReference type="CDD" id="cd01672">
    <property type="entry name" value="TMPK"/>
    <property type="match status" value="1"/>
</dbReference>
<dbReference type="NCBIfam" id="TIGR00041">
    <property type="entry name" value="DTMP_kinase"/>
    <property type="match status" value="1"/>
</dbReference>
<dbReference type="GO" id="GO:0006233">
    <property type="term" value="P:dTDP biosynthetic process"/>
    <property type="evidence" value="ECO:0007669"/>
    <property type="project" value="InterPro"/>
</dbReference>
<evidence type="ECO:0000256" key="2">
    <source>
        <dbReference type="ARBA" id="ARBA00012980"/>
    </source>
</evidence>
<comment type="function">
    <text evidence="11 12">Phosphorylation of dTMP to form dTDP in both de novo and salvage pathways of dTTP synthesis.</text>
</comment>
<keyword evidence="5 12" id="KW-0545">Nucleotide biosynthesis</keyword>
<evidence type="ECO:0000256" key="4">
    <source>
        <dbReference type="ARBA" id="ARBA00022679"/>
    </source>
</evidence>